<dbReference type="Proteomes" id="UP000297762">
    <property type="component" value="Unassembled WGS sequence"/>
</dbReference>
<keyword evidence="2" id="KW-0378">Hydrolase</keyword>
<dbReference type="InterPro" id="IPR022742">
    <property type="entry name" value="Hydrolase_4"/>
</dbReference>
<accession>A0A4R9KBM3</accession>
<dbReference type="RefSeq" id="WP_135648181.1">
    <property type="nucleotide sequence ID" value="NZ_RQGF01000009.1"/>
</dbReference>
<proteinExistence type="predicted"/>
<reference evidence="2" key="1">
    <citation type="journal article" date="2019" name="PLoS Negl. Trop. Dis.">
        <title>Revisiting the worldwide diversity of Leptospira species in the environment.</title>
        <authorList>
            <person name="Vincent A.T."/>
            <person name="Schiettekatte O."/>
            <person name="Bourhy P."/>
            <person name="Veyrier F.J."/>
            <person name="Picardeau M."/>
        </authorList>
    </citation>
    <scope>NUCLEOTIDE SEQUENCE [LARGE SCALE GENOMIC DNA]</scope>
    <source>
        <strain evidence="2">201702455</strain>
    </source>
</reference>
<dbReference type="InterPro" id="IPR029058">
    <property type="entry name" value="AB_hydrolase_fold"/>
</dbReference>
<feature type="domain" description="Serine aminopeptidase S33" evidence="1">
    <location>
        <begin position="73"/>
        <end position="172"/>
    </location>
</feature>
<evidence type="ECO:0000259" key="1">
    <source>
        <dbReference type="Pfam" id="PF12146"/>
    </source>
</evidence>
<comment type="caution">
    <text evidence="2">The sequence shown here is derived from an EMBL/GenBank/DDBJ whole genome shotgun (WGS) entry which is preliminary data.</text>
</comment>
<evidence type="ECO:0000313" key="3">
    <source>
        <dbReference type="Proteomes" id="UP000297762"/>
    </source>
</evidence>
<dbReference type="EMBL" id="RQGF01000009">
    <property type="protein sequence ID" value="TGL64134.1"/>
    <property type="molecule type" value="Genomic_DNA"/>
</dbReference>
<evidence type="ECO:0000313" key="2">
    <source>
        <dbReference type="EMBL" id="TGL64134.1"/>
    </source>
</evidence>
<dbReference type="OrthoDB" id="9777090at2"/>
<dbReference type="PANTHER" id="PTHR12277:SF81">
    <property type="entry name" value="PROTEIN ABHD13"/>
    <property type="match status" value="1"/>
</dbReference>
<dbReference type="AlphaFoldDB" id="A0A4R9KBM3"/>
<dbReference type="SUPFAM" id="SSF53474">
    <property type="entry name" value="alpha/beta-Hydrolases"/>
    <property type="match status" value="1"/>
</dbReference>
<name>A0A4R9KBM3_9LEPT</name>
<gene>
    <name evidence="2" type="ORF">EHQ64_03855</name>
</gene>
<keyword evidence="3" id="KW-1185">Reference proteome</keyword>
<dbReference type="Pfam" id="PF12146">
    <property type="entry name" value="Hydrolase_4"/>
    <property type="match status" value="1"/>
</dbReference>
<organism evidence="2 3">
    <name type="scientific">Leptospira sarikeiensis</name>
    <dbReference type="NCBI Taxonomy" id="2484943"/>
    <lineage>
        <taxon>Bacteria</taxon>
        <taxon>Pseudomonadati</taxon>
        <taxon>Spirochaetota</taxon>
        <taxon>Spirochaetia</taxon>
        <taxon>Leptospirales</taxon>
        <taxon>Leptospiraceae</taxon>
        <taxon>Leptospira</taxon>
    </lineage>
</organism>
<protein>
    <submittedName>
        <fullName evidence="2">Alpha/beta hydrolase</fullName>
    </submittedName>
</protein>
<dbReference type="PANTHER" id="PTHR12277">
    <property type="entry name" value="ALPHA/BETA HYDROLASE DOMAIN-CONTAINING PROTEIN"/>
    <property type="match status" value="1"/>
</dbReference>
<sequence length="291" mass="32536">MKSASLMFINFRKLIQCILLSILVQKCSALLFQPTREVYVQPEKIGFKPEKVSLKMKDGTSIKVWIFKPSGEKPKATILQFHGNGENMSSHYLSLVWLVKNGYELVTWDYRGYGESGGEPDKGSAIEDSKEVLKFQQSRAKNAGIPWVVYGQSLGGAIGLFSVSELENKDGIALVVGDGTFAYYSHVAKAVAERVSFFPMDHIVGFFFSDSYSPGDTIDKISPVKLLIVHGTADEIVSFPNGMELFQKAKDPKIFWEIKGAGHLDWMDMGRSNGAKKFQKYLDELISHWNS</sequence>
<dbReference type="GO" id="GO:0016787">
    <property type="term" value="F:hydrolase activity"/>
    <property type="evidence" value="ECO:0007669"/>
    <property type="project" value="UniProtKB-KW"/>
</dbReference>
<dbReference type="Gene3D" id="3.40.50.1820">
    <property type="entry name" value="alpha/beta hydrolase"/>
    <property type="match status" value="1"/>
</dbReference>